<dbReference type="EMBL" id="CM004473">
    <property type="protein sequence ID" value="OCT82011.1"/>
    <property type="molecule type" value="Genomic_DNA"/>
</dbReference>
<proteinExistence type="predicted"/>
<dbReference type="Proteomes" id="UP000694892">
    <property type="component" value="Chromosome 4S"/>
</dbReference>
<evidence type="ECO:0000313" key="1">
    <source>
        <dbReference type="EMBL" id="OCT82011.1"/>
    </source>
</evidence>
<reference evidence="2" key="1">
    <citation type="journal article" date="2016" name="Nature">
        <title>Genome evolution in the allotetraploid frog Xenopus laevis.</title>
        <authorList>
            <person name="Session A.M."/>
            <person name="Uno Y."/>
            <person name="Kwon T."/>
            <person name="Chapman J.A."/>
            <person name="Toyoda A."/>
            <person name="Takahashi S."/>
            <person name="Fukui A."/>
            <person name="Hikosaka A."/>
            <person name="Suzuki A."/>
            <person name="Kondo M."/>
            <person name="van Heeringen S.J."/>
            <person name="Quigley I."/>
            <person name="Heinz S."/>
            <person name="Ogino H."/>
            <person name="Ochi H."/>
            <person name="Hellsten U."/>
            <person name="Lyons J.B."/>
            <person name="Simakov O."/>
            <person name="Putnam N."/>
            <person name="Stites J."/>
            <person name="Kuroki Y."/>
            <person name="Tanaka T."/>
            <person name="Michiue T."/>
            <person name="Watanabe M."/>
            <person name="Bogdanovic O."/>
            <person name="Lister R."/>
            <person name="Georgiou G."/>
            <person name="Paranjpe S.S."/>
            <person name="van Kruijsbergen I."/>
            <person name="Shu S."/>
            <person name="Carlson J."/>
            <person name="Kinoshita T."/>
            <person name="Ohta Y."/>
            <person name="Mawaribuchi S."/>
            <person name="Jenkins J."/>
            <person name="Grimwood J."/>
            <person name="Schmutz J."/>
            <person name="Mitros T."/>
            <person name="Mozaffari S.V."/>
            <person name="Suzuki Y."/>
            <person name="Haramoto Y."/>
            <person name="Yamamoto T.S."/>
            <person name="Takagi C."/>
            <person name="Heald R."/>
            <person name="Miller K."/>
            <person name="Haudenschild C."/>
            <person name="Kitzman J."/>
            <person name="Nakayama T."/>
            <person name="Izutsu Y."/>
            <person name="Robert J."/>
            <person name="Fortriede J."/>
            <person name="Burns K."/>
            <person name="Lotay V."/>
            <person name="Karimi K."/>
            <person name="Yasuoka Y."/>
            <person name="Dichmann D.S."/>
            <person name="Flajnik M.F."/>
            <person name="Houston D.W."/>
            <person name="Shendure J."/>
            <person name="DuPasquier L."/>
            <person name="Vize P.D."/>
            <person name="Zorn A.M."/>
            <person name="Ito M."/>
            <person name="Marcotte E.M."/>
            <person name="Wallingford J.B."/>
            <person name="Ito Y."/>
            <person name="Asashima M."/>
            <person name="Ueno N."/>
            <person name="Matsuda Y."/>
            <person name="Veenstra G.J."/>
            <person name="Fujiyama A."/>
            <person name="Harland R.M."/>
            <person name="Taira M."/>
            <person name="Rokhsar D.S."/>
        </authorList>
    </citation>
    <scope>NUCLEOTIDE SEQUENCE [LARGE SCALE GENOMIC DNA]</scope>
    <source>
        <strain evidence="2">J</strain>
    </source>
</reference>
<gene>
    <name evidence="1" type="ORF">XELAEV_18024519mg</name>
</gene>
<name>A0A974D084_XENLA</name>
<evidence type="ECO:0000313" key="2">
    <source>
        <dbReference type="Proteomes" id="UP000694892"/>
    </source>
</evidence>
<accession>A0A974D084</accession>
<dbReference type="AlphaFoldDB" id="A0A974D084"/>
<sequence>MPVTVLQCRTGPSGYQEKSQGIETRLHRKFRSEELQGVREALVPDTVVLESGSAYVRQPGAGIYSIHCLLGSGSSYKQQPGIWTYLGYSQPPTTGNTGGAVSIVTGAAVWPLLLHFL</sequence>
<protein>
    <submittedName>
        <fullName evidence="1">Uncharacterized protein</fullName>
    </submittedName>
</protein>
<organism evidence="1 2">
    <name type="scientific">Xenopus laevis</name>
    <name type="common">African clawed frog</name>
    <dbReference type="NCBI Taxonomy" id="8355"/>
    <lineage>
        <taxon>Eukaryota</taxon>
        <taxon>Metazoa</taxon>
        <taxon>Chordata</taxon>
        <taxon>Craniata</taxon>
        <taxon>Vertebrata</taxon>
        <taxon>Euteleostomi</taxon>
        <taxon>Amphibia</taxon>
        <taxon>Batrachia</taxon>
        <taxon>Anura</taxon>
        <taxon>Pipoidea</taxon>
        <taxon>Pipidae</taxon>
        <taxon>Xenopodinae</taxon>
        <taxon>Xenopus</taxon>
        <taxon>Xenopus</taxon>
    </lineage>
</organism>